<evidence type="ECO:0000313" key="3">
    <source>
        <dbReference type="Proteomes" id="UP000499080"/>
    </source>
</evidence>
<reference evidence="2 3" key="1">
    <citation type="journal article" date="2019" name="Sci. Rep.">
        <title>Orb-weaving spider Araneus ventricosus genome elucidates the spidroin gene catalogue.</title>
        <authorList>
            <person name="Kono N."/>
            <person name="Nakamura H."/>
            <person name="Ohtoshi R."/>
            <person name="Moran D.A.P."/>
            <person name="Shinohara A."/>
            <person name="Yoshida Y."/>
            <person name="Fujiwara M."/>
            <person name="Mori M."/>
            <person name="Tomita M."/>
            <person name="Arakawa K."/>
        </authorList>
    </citation>
    <scope>NUCLEOTIDE SEQUENCE [LARGE SCALE GENOMIC DNA]</scope>
</reference>
<dbReference type="AlphaFoldDB" id="A0A4Y2WPI8"/>
<dbReference type="Proteomes" id="UP000499080">
    <property type="component" value="Unassembled WGS sequence"/>
</dbReference>
<keyword evidence="1" id="KW-0732">Signal</keyword>
<feature type="signal peptide" evidence="1">
    <location>
        <begin position="1"/>
        <end position="21"/>
    </location>
</feature>
<keyword evidence="3" id="KW-1185">Reference proteome</keyword>
<protein>
    <submittedName>
        <fullName evidence="2">Uncharacterized protein</fullName>
    </submittedName>
</protein>
<name>A0A4Y2WPI8_ARAVE</name>
<dbReference type="EMBL" id="BGPR01064457">
    <property type="protein sequence ID" value="GBO39425.1"/>
    <property type="molecule type" value="Genomic_DNA"/>
</dbReference>
<sequence length="120" mass="13523">MVFLWPHTALKFYLQLLSTLSEQLDQAFLIPFQNNIHHVISQGKYHTDIAETILSILFGIFSTIIEEKRATGSSSQVLIALPIGRQNSLGPVVAPSKEFSRDREVTHSFEANKCTTVMVY</sequence>
<evidence type="ECO:0000256" key="1">
    <source>
        <dbReference type="SAM" id="SignalP"/>
    </source>
</evidence>
<proteinExistence type="predicted"/>
<organism evidence="2 3">
    <name type="scientific">Araneus ventricosus</name>
    <name type="common">Orbweaver spider</name>
    <name type="synonym">Epeira ventricosa</name>
    <dbReference type="NCBI Taxonomy" id="182803"/>
    <lineage>
        <taxon>Eukaryota</taxon>
        <taxon>Metazoa</taxon>
        <taxon>Ecdysozoa</taxon>
        <taxon>Arthropoda</taxon>
        <taxon>Chelicerata</taxon>
        <taxon>Arachnida</taxon>
        <taxon>Araneae</taxon>
        <taxon>Araneomorphae</taxon>
        <taxon>Entelegynae</taxon>
        <taxon>Araneoidea</taxon>
        <taxon>Araneidae</taxon>
        <taxon>Araneus</taxon>
    </lineage>
</organism>
<accession>A0A4Y2WPI8</accession>
<gene>
    <name evidence="2" type="ORF">AVEN_125781_1</name>
</gene>
<evidence type="ECO:0000313" key="2">
    <source>
        <dbReference type="EMBL" id="GBO39425.1"/>
    </source>
</evidence>
<comment type="caution">
    <text evidence="2">The sequence shown here is derived from an EMBL/GenBank/DDBJ whole genome shotgun (WGS) entry which is preliminary data.</text>
</comment>
<feature type="chain" id="PRO_5021200236" evidence="1">
    <location>
        <begin position="22"/>
        <end position="120"/>
    </location>
</feature>